<dbReference type="AlphaFoldDB" id="A0A2N4ULK2"/>
<name>A0A2N4ULK2_9BURK</name>
<dbReference type="Proteomes" id="UP000234328">
    <property type="component" value="Unassembled WGS sequence"/>
</dbReference>
<dbReference type="PIRSF" id="PIRSF017082">
    <property type="entry name" value="YflP"/>
    <property type="match status" value="1"/>
</dbReference>
<dbReference type="CDD" id="cd13578">
    <property type="entry name" value="PBP2_Bug27"/>
    <property type="match status" value="1"/>
</dbReference>
<keyword evidence="4" id="KW-1185">Reference proteome</keyword>
<dbReference type="Pfam" id="PF03401">
    <property type="entry name" value="TctC"/>
    <property type="match status" value="1"/>
</dbReference>
<dbReference type="Gene3D" id="3.40.190.10">
    <property type="entry name" value="Periplasmic binding protein-like II"/>
    <property type="match status" value="1"/>
</dbReference>
<dbReference type="InterPro" id="IPR005064">
    <property type="entry name" value="BUG"/>
</dbReference>
<dbReference type="PANTHER" id="PTHR42928:SF5">
    <property type="entry name" value="BLR1237 PROTEIN"/>
    <property type="match status" value="1"/>
</dbReference>
<comment type="caution">
    <text evidence="3">The sequence shown here is derived from an EMBL/GenBank/DDBJ whole genome shotgun (WGS) entry which is preliminary data.</text>
</comment>
<sequence length="327" mass="34131">MESKMNRRILILAAAALLATTSVNAGESDYPNKPIRMIVPYAAGGVTDVISRAVANQMAKQLNQPVVVENRTGAGGNIGTDLIAKSTPDGYVVGIATNGPMAANKTLYSSLNYDPEKDFSPVTLLFSIPYLLFVHPSVEADNIHELISLVKANPGKYNYAHGGVGTAQYFAGERFVSMAGVKLGSIAYRGEAPAVVDVLGGHVPIGIASYTSVGPHLATGSLRVLAVTSKQRSALLTKVPTLDESGLTGYEVQPWFGLAGPAGMPADVIQKLHAAAVASLTSSEVSKAVTDIGGATVSNSPQEFSDFISSEIPRWAAMAKESGAKIE</sequence>
<comment type="similarity">
    <text evidence="1">Belongs to the UPF0065 (bug) family.</text>
</comment>
<protein>
    <submittedName>
        <fullName evidence="3">ABC transporter substrate-binding protein</fullName>
    </submittedName>
</protein>
<dbReference type="SUPFAM" id="SSF53850">
    <property type="entry name" value="Periplasmic binding protein-like II"/>
    <property type="match status" value="1"/>
</dbReference>
<evidence type="ECO:0000313" key="4">
    <source>
        <dbReference type="Proteomes" id="UP000234328"/>
    </source>
</evidence>
<proteinExistence type="inferred from homology"/>
<gene>
    <name evidence="3" type="ORF">CR155_02380</name>
</gene>
<keyword evidence="2" id="KW-0732">Signal</keyword>
<evidence type="ECO:0000256" key="1">
    <source>
        <dbReference type="ARBA" id="ARBA00006987"/>
    </source>
</evidence>
<feature type="signal peptide" evidence="2">
    <location>
        <begin position="1"/>
        <end position="25"/>
    </location>
</feature>
<evidence type="ECO:0000256" key="2">
    <source>
        <dbReference type="SAM" id="SignalP"/>
    </source>
</evidence>
<reference evidence="3 4" key="1">
    <citation type="submission" date="2017-10" db="EMBL/GenBank/DDBJ databases">
        <title>Two draft genome sequences of Pusillimonas sp. strains isolated from a nitrate- and radionuclide-contaminated groundwater in Russia.</title>
        <authorList>
            <person name="Grouzdev D.S."/>
            <person name="Tourova T.P."/>
            <person name="Goeva M.A."/>
            <person name="Babich T.L."/>
            <person name="Sokolova D.S."/>
            <person name="Abdullin R."/>
            <person name="Poltaraus A.B."/>
            <person name="Toshchakov S.V."/>
            <person name="Nazina T.N."/>
        </authorList>
    </citation>
    <scope>NUCLEOTIDE SEQUENCE [LARGE SCALE GENOMIC DNA]</scope>
    <source>
        <strain evidence="3 4">JR1/69-2-13</strain>
    </source>
</reference>
<evidence type="ECO:0000313" key="3">
    <source>
        <dbReference type="EMBL" id="PLC55909.1"/>
    </source>
</evidence>
<dbReference type="InterPro" id="IPR042100">
    <property type="entry name" value="Bug_dom1"/>
</dbReference>
<dbReference type="Gene3D" id="3.40.190.150">
    <property type="entry name" value="Bordetella uptake gene, domain 1"/>
    <property type="match status" value="1"/>
</dbReference>
<accession>A0A2N4ULK2</accession>
<dbReference type="PANTHER" id="PTHR42928">
    <property type="entry name" value="TRICARBOXYLATE-BINDING PROTEIN"/>
    <property type="match status" value="1"/>
</dbReference>
<feature type="chain" id="PRO_5014600313" evidence="2">
    <location>
        <begin position="26"/>
        <end position="327"/>
    </location>
</feature>
<dbReference type="EMBL" id="PDNV01000001">
    <property type="protein sequence ID" value="PLC55909.1"/>
    <property type="molecule type" value="Genomic_DNA"/>
</dbReference>
<organism evidence="3 4">
    <name type="scientific">Pollutimonas nitritireducens</name>
    <dbReference type="NCBI Taxonomy" id="2045209"/>
    <lineage>
        <taxon>Bacteria</taxon>
        <taxon>Pseudomonadati</taxon>
        <taxon>Pseudomonadota</taxon>
        <taxon>Betaproteobacteria</taxon>
        <taxon>Burkholderiales</taxon>
        <taxon>Alcaligenaceae</taxon>
        <taxon>Pollutimonas</taxon>
    </lineage>
</organism>